<evidence type="ECO:0000256" key="2">
    <source>
        <dbReference type="ARBA" id="ARBA00023125"/>
    </source>
</evidence>
<reference evidence="7 8" key="1">
    <citation type="submission" date="2023-08" db="EMBL/GenBank/DDBJ databases">
        <title>Functional and genomic diversity of the sorghum phyllosphere microbiome.</title>
        <authorList>
            <person name="Shade A."/>
        </authorList>
    </citation>
    <scope>NUCLEOTIDE SEQUENCE [LARGE SCALE GENOMIC DNA]</scope>
    <source>
        <strain evidence="7 8">SORGH_AS_0335</strain>
    </source>
</reference>
<feature type="region of interest" description="Disordered" evidence="4">
    <location>
        <begin position="233"/>
        <end position="292"/>
    </location>
</feature>
<dbReference type="RefSeq" id="WP_309825660.1">
    <property type="nucleotide sequence ID" value="NZ_JAVIZX010000001.1"/>
</dbReference>
<organism evidence="7 8">
    <name type="scientific">Paracidovorax wautersii</name>
    <dbReference type="NCBI Taxonomy" id="1177982"/>
    <lineage>
        <taxon>Bacteria</taxon>
        <taxon>Pseudomonadati</taxon>
        <taxon>Pseudomonadota</taxon>
        <taxon>Betaproteobacteria</taxon>
        <taxon>Burkholderiales</taxon>
        <taxon>Comamonadaceae</taxon>
        <taxon>Paracidovorax</taxon>
    </lineage>
</organism>
<dbReference type="PROSITE" id="PS50042">
    <property type="entry name" value="CNMP_BINDING_3"/>
    <property type="match status" value="1"/>
</dbReference>
<sequence>MTHTDEPARKTCPDCACQPQCLLGRQDDAVREAWAPFITERRFRKGEVLQRQGDGNATLQVVKVGTLIQHRRGEDGVDRPVGMAGCGQALGVPALLAHPAELTSVAVMPGRVCEVDAAAVTRRGLVTADFLTELAREQMQAHSRLADWARIMHVRGVTGQLAGALLQLADIQRSTLVRLPSHTVLASLLATTRETIARALAALALQQGIVRHDRWHCAIQRDALVELSRGGRQLPRPQRAAGAAALATETPPPAARAAAAAPARSTAAGSAGRSRAAPSLHRHPAAAAAFQG</sequence>
<evidence type="ECO:0000256" key="4">
    <source>
        <dbReference type="SAM" id="MobiDB-lite"/>
    </source>
</evidence>
<evidence type="ECO:0000256" key="1">
    <source>
        <dbReference type="ARBA" id="ARBA00023015"/>
    </source>
</evidence>
<dbReference type="InterPro" id="IPR000595">
    <property type="entry name" value="cNMP-bd_dom"/>
</dbReference>
<feature type="domain" description="HTH crp-type" evidence="6">
    <location>
        <begin position="155"/>
        <end position="222"/>
    </location>
</feature>
<keyword evidence="2" id="KW-0238">DNA-binding</keyword>
<dbReference type="Pfam" id="PF13545">
    <property type="entry name" value="HTH_Crp_2"/>
    <property type="match status" value="1"/>
</dbReference>
<evidence type="ECO:0000259" key="5">
    <source>
        <dbReference type="PROSITE" id="PS50042"/>
    </source>
</evidence>
<keyword evidence="1" id="KW-0805">Transcription regulation</keyword>
<accession>A0ABU1I865</accession>
<evidence type="ECO:0000313" key="7">
    <source>
        <dbReference type="EMBL" id="MDR6212693.1"/>
    </source>
</evidence>
<dbReference type="Gene3D" id="1.10.10.10">
    <property type="entry name" value="Winged helix-like DNA-binding domain superfamily/Winged helix DNA-binding domain"/>
    <property type="match status" value="1"/>
</dbReference>
<feature type="compositionally biased region" description="Low complexity" evidence="4">
    <location>
        <begin position="233"/>
        <end position="279"/>
    </location>
</feature>
<dbReference type="SUPFAM" id="SSF51206">
    <property type="entry name" value="cAMP-binding domain-like"/>
    <property type="match status" value="1"/>
</dbReference>
<dbReference type="InterPro" id="IPR018490">
    <property type="entry name" value="cNMP-bd_dom_sf"/>
</dbReference>
<dbReference type="InterPro" id="IPR036388">
    <property type="entry name" value="WH-like_DNA-bd_sf"/>
</dbReference>
<name>A0ABU1I865_9BURK</name>
<feature type="domain" description="Cyclic nucleotide-binding" evidence="5">
    <location>
        <begin position="22"/>
        <end position="105"/>
    </location>
</feature>
<dbReference type="InterPro" id="IPR014710">
    <property type="entry name" value="RmlC-like_jellyroll"/>
</dbReference>
<evidence type="ECO:0000313" key="8">
    <source>
        <dbReference type="Proteomes" id="UP001267710"/>
    </source>
</evidence>
<dbReference type="InterPro" id="IPR036390">
    <property type="entry name" value="WH_DNA-bd_sf"/>
</dbReference>
<dbReference type="Gene3D" id="2.60.120.10">
    <property type="entry name" value="Jelly Rolls"/>
    <property type="match status" value="1"/>
</dbReference>
<comment type="caution">
    <text evidence="7">The sequence shown here is derived from an EMBL/GenBank/DDBJ whole genome shotgun (WGS) entry which is preliminary data.</text>
</comment>
<keyword evidence="8" id="KW-1185">Reference proteome</keyword>
<keyword evidence="3" id="KW-0804">Transcription</keyword>
<dbReference type="InterPro" id="IPR012318">
    <property type="entry name" value="HTH_CRP"/>
</dbReference>
<dbReference type="SUPFAM" id="SSF46785">
    <property type="entry name" value="Winged helix' DNA-binding domain"/>
    <property type="match status" value="1"/>
</dbReference>
<evidence type="ECO:0000259" key="6">
    <source>
        <dbReference type="PROSITE" id="PS51063"/>
    </source>
</evidence>
<evidence type="ECO:0000256" key="3">
    <source>
        <dbReference type="ARBA" id="ARBA00023163"/>
    </source>
</evidence>
<dbReference type="SMART" id="SM00100">
    <property type="entry name" value="cNMP"/>
    <property type="match status" value="1"/>
</dbReference>
<proteinExistence type="predicted"/>
<dbReference type="Pfam" id="PF00027">
    <property type="entry name" value="cNMP_binding"/>
    <property type="match status" value="1"/>
</dbReference>
<dbReference type="EMBL" id="JAVIZX010000001">
    <property type="protein sequence ID" value="MDR6212693.1"/>
    <property type="molecule type" value="Genomic_DNA"/>
</dbReference>
<dbReference type="CDD" id="cd00038">
    <property type="entry name" value="CAP_ED"/>
    <property type="match status" value="1"/>
</dbReference>
<gene>
    <name evidence="7" type="ORF">QE399_000382</name>
</gene>
<protein>
    <submittedName>
        <fullName evidence="7">CRP/FNR family cyclic AMP-dependent transcriptional regulator</fullName>
    </submittedName>
</protein>
<dbReference type="PROSITE" id="PS51063">
    <property type="entry name" value="HTH_CRP_2"/>
    <property type="match status" value="1"/>
</dbReference>
<dbReference type="Proteomes" id="UP001267710">
    <property type="component" value="Unassembled WGS sequence"/>
</dbReference>